<dbReference type="SMART" id="SM00823">
    <property type="entry name" value="PKS_PP"/>
    <property type="match status" value="1"/>
</dbReference>
<dbReference type="GO" id="GO:0008483">
    <property type="term" value="F:transaminase activity"/>
    <property type="evidence" value="ECO:0007669"/>
    <property type="project" value="InterPro"/>
</dbReference>
<dbReference type="EMBL" id="JABWDU010000008">
    <property type="protein sequence ID" value="NVD42214.1"/>
    <property type="molecule type" value="Genomic_DNA"/>
</dbReference>
<dbReference type="PROSITE" id="PS50075">
    <property type="entry name" value="CARRIER"/>
    <property type="match status" value="2"/>
</dbReference>
<feature type="domain" description="Ketosynthase family 3 (KS3)" evidence="12">
    <location>
        <begin position="20"/>
        <end position="452"/>
    </location>
</feature>
<dbReference type="PROSITE" id="PS00606">
    <property type="entry name" value="KS3_1"/>
    <property type="match status" value="1"/>
</dbReference>
<dbReference type="GO" id="GO:0030170">
    <property type="term" value="F:pyridoxal phosphate binding"/>
    <property type="evidence" value="ECO:0007669"/>
    <property type="project" value="InterPro"/>
</dbReference>
<keyword evidence="5" id="KW-0479">Metal-binding</keyword>
<dbReference type="Gene3D" id="3.30.559.30">
    <property type="entry name" value="Nonribosomal peptide synthetase, condensation domain"/>
    <property type="match status" value="1"/>
</dbReference>
<dbReference type="InterPro" id="IPR018201">
    <property type="entry name" value="Ketoacyl_synth_AS"/>
</dbReference>
<dbReference type="InterPro" id="IPR014031">
    <property type="entry name" value="Ketoacyl_synth_C"/>
</dbReference>
<protein>
    <submittedName>
        <fullName evidence="13">Amino acid adenylation domain-containing protein</fullName>
    </submittedName>
</protein>
<evidence type="ECO:0000313" key="13">
    <source>
        <dbReference type="EMBL" id="NVD42214.1"/>
    </source>
</evidence>
<dbReference type="RefSeq" id="WP_176355586.1">
    <property type="nucleotide sequence ID" value="NZ_JABWDU010000008.1"/>
</dbReference>
<dbReference type="Proteomes" id="UP000520198">
    <property type="component" value="Unassembled WGS sequence"/>
</dbReference>
<dbReference type="Gene3D" id="1.10.1200.10">
    <property type="entry name" value="ACP-like"/>
    <property type="match status" value="2"/>
</dbReference>
<dbReference type="Gene3D" id="3.90.1150.10">
    <property type="entry name" value="Aspartate Aminotransferase, domain 1"/>
    <property type="match status" value="1"/>
</dbReference>
<dbReference type="SUPFAM" id="SSF53901">
    <property type="entry name" value="Thiolase-like"/>
    <property type="match status" value="1"/>
</dbReference>
<evidence type="ECO:0000256" key="9">
    <source>
        <dbReference type="ARBA" id="ARBA00023268"/>
    </source>
</evidence>
<dbReference type="InterPro" id="IPR005814">
    <property type="entry name" value="Aminotrans_3"/>
</dbReference>
<feature type="domain" description="Carrier" evidence="11">
    <location>
        <begin position="949"/>
        <end position="1027"/>
    </location>
</feature>
<comment type="similarity">
    <text evidence="10">In the C-terminal section; belongs to the NRP synthetase family.</text>
</comment>
<evidence type="ECO:0000256" key="3">
    <source>
        <dbReference type="ARBA" id="ARBA00022553"/>
    </source>
</evidence>
<dbReference type="Gene3D" id="3.30.70.3290">
    <property type="match status" value="1"/>
</dbReference>
<dbReference type="FunFam" id="3.40.47.10:FF:000042">
    <property type="entry name" value="Polyketide synthase Pks13"/>
    <property type="match status" value="1"/>
</dbReference>
<dbReference type="SUPFAM" id="SSF52777">
    <property type="entry name" value="CoA-dependent acyltransferases"/>
    <property type="match status" value="2"/>
</dbReference>
<dbReference type="SUPFAM" id="SSF47336">
    <property type="entry name" value="ACP-like"/>
    <property type="match status" value="2"/>
</dbReference>
<dbReference type="InterPro" id="IPR010071">
    <property type="entry name" value="AA_adenyl_dom"/>
</dbReference>
<dbReference type="Gene3D" id="3.40.366.10">
    <property type="entry name" value="Malonyl-Coenzyme A Acyl Carrier Protein, domain 2"/>
    <property type="match status" value="1"/>
</dbReference>
<dbReference type="InterPro" id="IPR001227">
    <property type="entry name" value="Ac_transferase_dom_sf"/>
</dbReference>
<dbReference type="CDD" id="cd19531">
    <property type="entry name" value="LCL_NRPS-like"/>
    <property type="match status" value="1"/>
</dbReference>
<dbReference type="Pfam" id="PF00550">
    <property type="entry name" value="PP-binding"/>
    <property type="match status" value="2"/>
</dbReference>
<evidence type="ECO:0000256" key="4">
    <source>
        <dbReference type="ARBA" id="ARBA00022679"/>
    </source>
</evidence>
<dbReference type="InterPro" id="IPR036736">
    <property type="entry name" value="ACP-like_sf"/>
</dbReference>
<keyword evidence="14" id="KW-1185">Reference proteome</keyword>
<dbReference type="InterPro" id="IPR015424">
    <property type="entry name" value="PyrdxlP-dep_Trfase"/>
</dbReference>
<dbReference type="Pfam" id="PF00202">
    <property type="entry name" value="Aminotran_3"/>
    <property type="match status" value="1"/>
</dbReference>
<dbReference type="InterPro" id="IPR020845">
    <property type="entry name" value="AMP-binding_CS"/>
</dbReference>
<evidence type="ECO:0000256" key="1">
    <source>
        <dbReference type="ARBA" id="ARBA00001933"/>
    </source>
</evidence>
<dbReference type="Gene3D" id="3.40.50.980">
    <property type="match status" value="2"/>
</dbReference>
<dbReference type="FunFam" id="3.40.50.980:FF:000001">
    <property type="entry name" value="Non-ribosomal peptide synthetase"/>
    <property type="match status" value="1"/>
</dbReference>
<dbReference type="Pfam" id="PF00668">
    <property type="entry name" value="Condensation"/>
    <property type="match status" value="1"/>
</dbReference>
<keyword evidence="2" id="KW-0596">Phosphopantetheine</keyword>
<evidence type="ECO:0000256" key="10">
    <source>
        <dbReference type="ARBA" id="ARBA00029443"/>
    </source>
</evidence>
<dbReference type="Pfam" id="PF00109">
    <property type="entry name" value="ketoacyl-synt"/>
    <property type="match status" value="1"/>
</dbReference>
<dbReference type="GO" id="GO:0046872">
    <property type="term" value="F:metal ion binding"/>
    <property type="evidence" value="ECO:0007669"/>
    <property type="project" value="UniProtKB-KW"/>
</dbReference>
<dbReference type="InterPro" id="IPR020841">
    <property type="entry name" value="PKS_Beta-ketoAc_synthase_dom"/>
</dbReference>
<dbReference type="GO" id="GO:0006633">
    <property type="term" value="P:fatty acid biosynthetic process"/>
    <property type="evidence" value="ECO:0007669"/>
    <property type="project" value="InterPro"/>
</dbReference>
<dbReference type="PANTHER" id="PTHR43775:SF37">
    <property type="entry name" value="SI:DKEY-61P9.11"/>
    <property type="match status" value="1"/>
</dbReference>
<evidence type="ECO:0000259" key="12">
    <source>
        <dbReference type="PROSITE" id="PS52004"/>
    </source>
</evidence>
<dbReference type="InterPro" id="IPR023213">
    <property type="entry name" value="CAT-like_dom_sf"/>
</dbReference>
<keyword evidence="7" id="KW-0663">Pyridoxal phosphate</keyword>
<feature type="domain" description="Carrier" evidence="11">
    <location>
        <begin position="2591"/>
        <end position="2665"/>
    </location>
</feature>
<dbReference type="PANTHER" id="PTHR43775">
    <property type="entry name" value="FATTY ACID SYNTHASE"/>
    <property type="match status" value="1"/>
</dbReference>
<dbReference type="InterPro" id="IPR049704">
    <property type="entry name" value="Aminotrans_3_PPA_site"/>
</dbReference>
<keyword evidence="8" id="KW-0443">Lipid metabolism</keyword>
<dbReference type="InterPro" id="IPR015421">
    <property type="entry name" value="PyrdxlP-dep_Trfase_major"/>
</dbReference>
<dbReference type="GO" id="GO:0004312">
    <property type="term" value="F:fatty acid synthase activity"/>
    <property type="evidence" value="ECO:0007669"/>
    <property type="project" value="TreeGrafter"/>
</dbReference>
<dbReference type="InterPro" id="IPR025110">
    <property type="entry name" value="AMP-bd_C"/>
</dbReference>
<dbReference type="Gene3D" id="2.30.38.10">
    <property type="entry name" value="Luciferase, Domain 3"/>
    <property type="match status" value="1"/>
</dbReference>
<reference evidence="13 14" key="1">
    <citation type="submission" date="2020-06" db="EMBL/GenBank/DDBJ databases">
        <authorList>
            <person name="Grouzdev D.S."/>
        </authorList>
    </citation>
    <scope>NUCLEOTIDE SEQUENCE [LARGE SCALE GENOMIC DNA]</scope>
    <source>
        <strain evidence="13 14">HO-A22</strain>
    </source>
</reference>
<dbReference type="Gene3D" id="3.40.640.10">
    <property type="entry name" value="Type I PLP-dependent aspartate aminotransferase-like (Major domain)"/>
    <property type="match status" value="1"/>
</dbReference>
<evidence type="ECO:0000256" key="6">
    <source>
        <dbReference type="ARBA" id="ARBA00022832"/>
    </source>
</evidence>
<dbReference type="SMART" id="SM00827">
    <property type="entry name" value="PKS_AT"/>
    <property type="match status" value="1"/>
</dbReference>
<dbReference type="NCBIfam" id="TIGR01733">
    <property type="entry name" value="AA-adenyl-dom"/>
    <property type="match status" value="1"/>
</dbReference>
<dbReference type="SUPFAM" id="SSF53383">
    <property type="entry name" value="PLP-dependent transferases"/>
    <property type="match status" value="1"/>
</dbReference>
<dbReference type="Pfam" id="PF22621">
    <property type="entry name" value="CurL-like_PKS_C"/>
    <property type="match status" value="1"/>
</dbReference>
<gene>
    <name evidence="13" type="ORF">HT585_25415</name>
</gene>
<dbReference type="InterPro" id="IPR001242">
    <property type="entry name" value="Condensation_dom"/>
</dbReference>
<dbReference type="InterPro" id="IPR014030">
    <property type="entry name" value="Ketoacyl_synth_N"/>
</dbReference>
<keyword evidence="6" id="KW-0276">Fatty acid metabolism</keyword>
<dbReference type="SUPFAM" id="SSF55048">
    <property type="entry name" value="Probable ACP-binding domain of malonyl-CoA ACP transacylase"/>
    <property type="match status" value="1"/>
</dbReference>
<sequence length="2696" mass="288916">MTVFNGSDDARGSDRNDQDVTGIAIIGMSGRFPGAPSVEALWDLVCEGRHAFSKLRPDEIEDSFTDEERAAANYVPARPQLPDIDMFDAEFFGMFPREAAVTDPQHRVFLEVCWEALERAGYDPHRYPGLIGVFAGASMPTYLINNVLGERAKAEEFTSNYQIGCFQQIVGSLTDVLATRIAYKFNLRGPAIAIQSACSTSLLAVSQACQNLLTYSCDMALAGGVSITIPQRRGYIYQEGGMVSPDGVCRPFDAQAAGTVFGSGAGIVLLKRLEDALEDGDRIFAVIRGYGINNDGSDKIGFTAPSVEGQADAISSALANAGVDPQTIGYVECHGTATPLGDPIEFGGLRAAFADAGDMRQHCALGSVKGNVGHLDAAAGVCGLIKTTLALYHAKIPGMANYQRPNPRINLDETPFYIPASTTDWPVTEGPRRAGISSFGVGGTNVHLVLEQAPASRGDTDAMARGPFILPLSARNEAALAAMRTNLRDHLQANPALPLAQVANTLQTGRRAFSHRTAIAVNDIEQAIERLGDERVASAVATDRPPLAFMFPGQGSQYVGMGAALYSREPEFTRWIDRGADLLRAPLKTDLRDFICHSGTVSQAMADEQRETRIAQPCLYLVEYALARLWMSRGLKPDAMIGHSVGEFVAATLANVISFEDGVRLVAARGRLMQSQPQGAMVSVRADVETVTAYLGDGVEVAAVNAPKLCVISGTFDAVDAACAAMERAGVAFSRLHTSHAFHSAMMDGVTDALREETAKVTYGTAITPYISCVTGAWQTGEQGMSPDYWAKHCRAAVRFSDGLATLCDGRKPVLLEVGPGRTLSVFAAQTLGRDAVSAVVQSLPEHDRAHAAGDTLAEAHGKLWMSGCDLNWPASLAAGTAPLILPTYPFQRQRHWIDAPASTRRGESRPASPVAQLFAAEPSSIDTQVQSSDGMKIMNVATPAVVASRIPALQTSLITLLSDMSGEALGPGEAGATFLELGFDSLFIGQFAQRIEKDYKIKLSFRELLSNIPTIQDLAAHLDRQLPPEPQQAPASVAAGAEVTLPLTAASAPPVAAPVLPPLPVAPVTMAAPVAGIEAVLQSQLQMLQAVVSQQLQVLQAAGSAAAPPVTATVAAAAIANPAATPEPQPLAKDLVDPTADGEIGAGRIKLYRPGAKSLAPEMTPEKQAFVANLIAAYEARNGKSKSFTGQNRKWLADPRTAAGFRQDWKEIVFPVVSDRSKGSRIWDVDGNEYIDLVNGMGQTAFGHAPDFVVEAVKAQADAGFAIGPQTPLAGEVAEMIAEMTGHERVTFCNTGSEAVMAAMRVARTVTGRDRIVIFGNDYHGQFDEVLVKGKNRAGAPVAIPVAAGIPAASVANMTVLRYGDPESLDWIKANAGDIAAVIIEPVQSRHPELRPVEFVRALRDIATKSEFALVFDEVVTGFRVDPGGMQAIWGIKGDMATYGKVIGGGMPIGVLVGDSRFMDALDGGCWNYGDDSVPMTAPTFFAGTFVRHPLVLAAARAVLQHIKGEGAALYGAVAERTQALVAEINADLARRGIARSVNGYKSWFFTEFGSDDPLGSLLYAKMRMQGIHIQDGYPCFLTTAHSEADFQAIAAAFRTSLDALQSVGILGTQSQPEEIVPASAGVKFVRPSTAPLTEAQKEIWLAAQAGDEASCSFNESFTMVLDGPLDRERLGRALDAVVARHDALQIRFARAGDHFEFIPDFELDVAEIDLAGESDGEVLFRQLIDEDARTPFDLANGPLVRASIVRMAPDSHRLVFTAHHIICDGWSVNVVIEELAAIYSAYAHNTEADLAPPLSFATYATDLAPNAEIAGATEQFWLDQYKNVPDLPDMPLDRPRSERRSFAGGTVTGHIEAETHKALKKAGAKSGATLFSTLLAALQIMISRLSGQEDIVVAIPSAGQSLLDGQTLVGHCVNLLPLRQTVMSDGRFDEHLKATQQLVLGAFEHQDYTYGTLVRKLGVKRDTHRLPLTEIQFNLERVPDNLDFGGLQTKISSNAKAFSNFDMFFNLTESPGGVRIDVDYNAEVFERSTIERWIGHFATLVAALAVDIARPITDLPLLSEAEQTWLAQELNDTAAAYDRDAFVFSLFARKASERPTAIAVELDGQTMTYAELETRSNQLACRIQKAVPKPGQRIALLVERSLEMVVALLAIMKSGHAYVPLDPAHPETRLSQTLAVASVAGMICDSDRAEALAGKDIAIIRVDGEQGATSPAAALPQLPTDAATPAYIIFTSGSTGAPKGVEVSHRALVNFLTSMAREPGLTDRDTIVAVTTISFDIAGLELYLPLVTGAKVVLAGRHTVRDGFALVRLIESCGATVLQATPTLWQMLVEAGLSRPGLKMLCGGEPLPKALASSLLGLGGELWNMYGPTETTIWSSVQRIEDGEKPITIGHPIANTQLLILDKAGRVAAIGVTGELHIGGEGLANGYFARLDLTEKAFTDIDIGTGVVQRLYKTGDVGRRLADGSLQLLGRRDQQIKLRGFRIELGDIEAAISSAEGVRQCAVVAAENSNGDKQLVCYVIPENENSKPTTSMLAAHAEANLPAHMVPSFWVLEEALPQTANGKLDRKTLEQRGLPQREVAAIRVPPRTAMETRLCEIWRDVLNAQEIGVEDNLYALGADSLIIFRIAARMLDSGLQLEAKHLMMHPSIAELATFAETRDDGELSGTQPQVPSLRDFRNGARRRFEQVSRA</sequence>
<evidence type="ECO:0000313" key="14">
    <source>
        <dbReference type="Proteomes" id="UP000520198"/>
    </source>
</evidence>
<evidence type="ECO:0000256" key="5">
    <source>
        <dbReference type="ARBA" id="ARBA00022723"/>
    </source>
</evidence>
<dbReference type="Pfam" id="PF00501">
    <property type="entry name" value="AMP-binding"/>
    <property type="match status" value="1"/>
</dbReference>
<dbReference type="PROSITE" id="PS00600">
    <property type="entry name" value="AA_TRANSFER_CLASS_3"/>
    <property type="match status" value="1"/>
</dbReference>
<evidence type="ECO:0000256" key="8">
    <source>
        <dbReference type="ARBA" id="ARBA00023098"/>
    </source>
</evidence>
<dbReference type="InterPro" id="IPR045851">
    <property type="entry name" value="AMP-bd_C_sf"/>
</dbReference>
<dbReference type="Pfam" id="PF00698">
    <property type="entry name" value="Acyl_transf_1"/>
    <property type="match status" value="1"/>
</dbReference>
<keyword evidence="4" id="KW-0808">Transferase</keyword>
<dbReference type="InterPro" id="IPR050091">
    <property type="entry name" value="PKS_NRPS_Biosynth_Enz"/>
</dbReference>
<keyword evidence="3" id="KW-0597">Phosphoprotein</keyword>
<dbReference type="GO" id="GO:0004315">
    <property type="term" value="F:3-oxoacyl-[acyl-carrier-protein] synthase activity"/>
    <property type="evidence" value="ECO:0007669"/>
    <property type="project" value="InterPro"/>
</dbReference>
<dbReference type="SUPFAM" id="SSF56801">
    <property type="entry name" value="Acetyl-CoA synthetase-like"/>
    <property type="match status" value="1"/>
</dbReference>
<dbReference type="InterPro" id="IPR000873">
    <property type="entry name" value="AMP-dep_synth/lig_dom"/>
</dbReference>
<dbReference type="PROSITE" id="PS00455">
    <property type="entry name" value="AMP_BINDING"/>
    <property type="match status" value="1"/>
</dbReference>
<dbReference type="InterPro" id="IPR009081">
    <property type="entry name" value="PP-bd_ACP"/>
</dbReference>
<dbReference type="Pfam" id="PF02801">
    <property type="entry name" value="Ketoacyl-synt_C"/>
    <property type="match status" value="1"/>
</dbReference>
<dbReference type="InterPro" id="IPR016036">
    <property type="entry name" value="Malonyl_transacylase_ACP-bd"/>
</dbReference>
<dbReference type="CDD" id="cd00610">
    <property type="entry name" value="OAT_like"/>
    <property type="match status" value="1"/>
</dbReference>
<keyword evidence="9" id="KW-0511">Multifunctional enzyme</keyword>
<dbReference type="InterPro" id="IPR020806">
    <property type="entry name" value="PKS_PP-bd"/>
</dbReference>
<dbReference type="Gene3D" id="3.30.559.10">
    <property type="entry name" value="Chloramphenicol acetyltransferase-like domain"/>
    <property type="match status" value="1"/>
</dbReference>
<evidence type="ECO:0000256" key="7">
    <source>
        <dbReference type="ARBA" id="ARBA00022898"/>
    </source>
</evidence>
<evidence type="ECO:0000259" key="11">
    <source>
        <dbReference type="PROSITE" id="PS50075"/>
    </source>
</evidence>
<dbReference type="SUPFAM" id="SSF52151">
    <property type="entry name" value="FabD/lysophospholipase-like"/>
    <property type="match status" value="1"/>
</dbReference>
<comment type="cofactor">
    <cofactor evidence="1">
        <name>pyridoxal 5'-phosphate</name>
        <dbReference type="ChEBI" id="CHEBI:597326"/>
    </cofactor>
</comment>
<dbReference type="PROSITE" id="PS52004">
    <property type="entry name" value="KS3_2"/>
    <property type="match status" value="1"/>
</dbReference>
<dbReference type="InterPro" id="IPR015422">
    <property type="entry name" value="PyrdxlP-dep_Trfase_small"/>
</dbReference>
<dbReference type="SMART" id="SM00825">
    <property type="entry name" value="PKS_KS"/>
    <property type="match status" value="1"/>
</dbReference>
<dbReference type="InterPro" id="IPR016035">
    <property type="entry name" value="Acyl_Trfase/lysoPLipase"/>
</dbReference>
<dbReference type="Gene3D" id="3.30.300.30">
    <property type="match status" value="1"/>
</dbReference>
<organism evidence="13 14">
    <name type="scientific">Ensifer oleiphilus</name>
    <dbReference type="NCBI Taxonomy" id="2742698"/>
    <lineage>
        <taxon>Bacteria</taxon>
        <taxon>Pseudomonadati</taxon>
        <taxon>Pseudomonadota</taxon>
        <taxon>Alphaproteobacteria</taxon>
        <taxon>Hyphomicrobiales</taxon>
        <taxon>Rhizobiaceae</taxon>
        <taxon>Sinorhizobium/Ensifer group</taxon>
        <taxon>Ensifer</taxon>
    </lineage>
</organism>
<dbReference type="InterPro" id="IPR016039">
    <property type="entry name" value="Thiolase-like"/>
</dbReference>
<proteinExistence type="inferred from homology"/>
<dbReference type="CDD" id="cd00833">
    <property type="entry name" value="PKS"/>
    <property type="match status" value="1"/>
</dbReference>
<evidence type="ECO:0000256" key="2">
    <source>
        <dbReference type="ARBA" id="ARBA00022450"/>
    </source>
</evidence>
<name>A0A7Y6QAT4_9HYPH</name>
<comment type="caution">
    <text evidence="13">The sequence shown here is derived from an EMBL/GenBank/DDBJ whole genome shotgun (WGS) entry which is preliminary data.</text>
</comment>
<dbReference type="Gene3D" id="3.40.47.10">
    <property type="match status" value="1"/>
</dbReference>
<dbReference type="Pfam" id="PF13193">
    <property type="entry name" value="AMP-binding_C"/>
    <property type="match status" value="1"/>
</dbReference>
<dbReference type="GO" id="GO:0031177">
    <property type="term" value="F:phosphopantetheine binding"/>
    <property type="evidence" value="ECO:0007669"/>
    <property type="project" value="InterPro"/>
</dbReference>
<dbReference type="InterPro" id="IPR014043">
    <property type="entry name" value="Acyl_transferase_dom"/>
</dbReference>
<accession>A0A7Y6QAT4</accession>